<gene>
    <name evidence="7" type="ORF">F5X71_04360</name>
</gene>
<evidence type="ECO:0000256" key="3">
    <source>
        <dbReference type="ARBA" id="ARBA00022723"/>
    </source>
</evidence>
<reference evidence="7 8" key="1">
    <citation type="journal article" date="2019" name="ACS Chem. Biol.">
        <title>Identification and Mobilization of a Cryptic Antibiotic Biosynthesis Gene Locus from a Human-Pathogenic Nocardia Isolate.</title>
        <authorList>
            <person name="Herisse M."/>
            <person name="Ishida K."/>
            <person name="Porter J.L."/>
            <person name="Howden B."/>
            <person name="Hertweck C."/>
            <person name="Stinear T.P."/>
            <person name="Pidot S.J."/>
        </authorList>
    </citation>
    <scope>NUCLEOTIDE SEQUENCE [LARGE SCALE GENOMIC DNA]</scope>
    <source>
        <strain evidence="7 8">AUSMDU00024985</strain>
    </source>
</reference>
<dbReference type="Gene3D" id="3.40.50.1010">
    <property type="entry name" value="5'-nuclease"/>
    <property type="match status" value="1"/>
</dbReference>
<evidence type="ECO:0000256" key="5">
    <source>
        <dbReference type="ARBA" id="ARBA00022842"/>
    </source>
</evidence>
<keyword evidence="2" id="KW-0540">Nuclease</keyword>
<keyword evidence="5" id="KW-0460">Magnesium</keyword>
<dbReference type="GO" id="GO:0016787">
    <property type="term" value="F:hydrolase activity"/>
    <property type="evidence" value="ECO:0007669"/>
    <property type="project" value="UniProtKB-KW"/>
</dbReference>
<accession>A0A6G9XLB1</accession>
<dbReference type="InterPro" id="IPR029060">
    <property type="entry name" value="PIN-like_dom_sf"/>
</dbReference>
<proteinExistence type="predicted"/>
<dbReference type="Pfam" id="PF01850">
    <property type="entry name" value="PIN"/>
    <property type="match status" value="1"/>
</dbReference>
<dbReference type="SUPFAM" id="SSF88723">
    <property type="entry name" value="PIN domain-like"/>
    <property type="match status" value="1"/>
</dbReference>
<dbReference type="EMBL" id="CP046171">
    <property type="protein sequence ID" value="QIS01640.1"/>
    <property type="molecule type" value="Genomic_DNA"/>
</dbReference>
<evidence type="ECO:0000313" key="7">
    <source>
        <dbReference type="EMBL" id="QIS01640.1"/>
    </source>
</evidence>
<dbReference type="Proteomes" id="UP000501705">
    <property type="component" value="Chromosome"/>
</dbReference>
<evidence type="ECO:0000256" key="4">
    <source>
        <dbReference type="ARBA" id="ARBA00022801"/>
    </source>
</evidence>
<evidence type="ECO:0000256" key="2">
    <source>
        <dbReference type="ARBA" id="ARBA00022722"/>
    </source>
</evidence>
<organism evidence="7 8">
    <name type="scientific">Nocardia brasiliensis</name>
    <dbReference type="NCBI Taxonomy" id="37326"/>
    <lineage>
        <taxon>Bacteria</taxon>
        <taxon>Bacillati</taxon>
        <taxon>Actinomycetota</taxon>
        <taxon>Actinomycetes</taxon>
        <taxon>Mycobacteriales</taxon>
        <taxon>Nocardiaceae</taxon>
        <taxon>Nocardia</taxon>
    </lineage>
</organism>
<keyword evidence="4" id="KW-0378">Hydrolase</keyword>
<evidence type="ECO:0000259" key="6">
    <source>
        <dbReference type="Pfam" id="PF01850"/>
    </source>
</evidence>
<name>A0A6G9XLB1_NOCBR</name>
<dbReference type="AlphaFoldDB" id="A0A6G9XLB1"/>
<protein>
    <submittedName>
        <fullName evidence="7">PIN domain-containing protein</fullName>
    </submittedName>
</protein>
<keyword evidence="3" id="KW-0479">Metal-binding</keyword>
<dbReference type="GO" id="GO:0046872">
    <property type="term" value="F:metal ion binding"/>
    <property type="evidence" value="ECO:0007669"/>
    <property type="project" value="UniProtKB-KW"/>
</dbReference>
<feature type="domain" description="PIN" evidence="6">
    <location>
        <begin position="12"/>
        <end position="130"/>
    </location>
</feature>
<dbReference type="GO" id="GO:0004518">
    <property type="term" value="F:nuclease activity"/>
    <property type="evidence" value="ECO:0007669"/>
    <property type="project" value="UniProtKB-KW"/>
</dbReference>
<sequence length="149" mass="16810">MQELVTDFGRTFIDTNILVYAHDADAGRNHQIAQTVLESLWSRKTGALSTQVLQEFYNIATRKLSPRMSQSKARGIVALYSEWCAIDMDPLVVVNASFLQETHTVSWWDALIVEAAVRSGAKYLLSEDLQHGRKFAGLEVRNPFIDLPK</sequence>
<dbReference type="CDD" id="cd18692">
    <property type="entry name" value="PIN_VapC-like"/>
    <property type="match status" value="1"/>
</dbReference>
<dbReference type="InterPro" id="IPR002716">
    <property type="entry name" value="PIN_dom"/>
</dbReference>
<keyword evidence="1" id="KW-1277">Toxin-antitoxin system</keyword>
<evidence type="ECO:0000313" key="8">
    <source>
        <dbReference type="Proteomes" id="UP000501705"/>
    </source>
</evidence>
<evidence type="ECO:0000256" key="1">
    <source>
        <dbReference type="ARBA" id="ARBA00022649"/>
    </source>
</evidence>